<evidence type="ECO:0000256" key="1">
    <source>
        <dbReference type="SAM" id="MobiDB-lite"/>
    </source>
</evidence>
<gene>
    <name evidence="2" type="ORF">JYU34_004044</name>
</gene>
<accession>A0ABQ7QX28</accession>
<evidence type="ECO:0000313" key="2">
    <source>
        <dbReference type="EMBL" id="KAG7309581.1"/>
    </source>
</evidence>
<feature type="compositionally biased region" description="Basic residues" evidence="1">
    <location>
        <begin position="37"/>
        <end position="50"/>
    </location>
</feature>
<name>A0ABQ7QX28_PLUXY</name>
<proteinExistence type="predicted"/>
<comment type="caution">
    <text evidence="2">The sequence shown here is derived from an EMBL/GenBank/DDBJ whole genome shotgun (WGS) entry which is preliminary data.</text>
</comment>
<protein>
    <submittedName>
        <fullName evidence="2">Uncharacterized protein</fullName>
    </submittedName>
</protein>
<evidence type="ECO:0000313" key="3">
    <source>
        <dbReference type="Proteomes" id="UP000823941"/>
    </source>
</evidence>
<organism evidence="2 3">
    <name type="scientific">Plutella xylostella</name>
    <name type="common">Diamondback moth</name>
    <name type="synonym">Plutella maculipennis</name>
    <dbReference type="NCBI Taxonomy" id="51655"/>
    <lineage>
        <taxon>Eukaryota</taxon>
        <taxon>Metazoa</taxon>
        <taxon>Ecdysozoa</taxon>
        <taxon>Arthropoda</taxon>
        <taxon>Hexapoda</taxon>
        <taxon>Insecta</taxon>
        <taxon>Pterygota</taxon>
        <taxon>Neoptera</taxon>
        <taxon>Endopterygota</taxon>
        <taxon>Lepidoptera</taxon>
        <taxon>Glossata</taxon>
        <taxon>Ditrysia</taxon>
        <taxon>Yponomeutoidea</taxon>
        <taxon>Plutellidae</taxon>
        <taxon>Plutella</taxon>
    </lineage>
</organism>
<dbReference type="Proteomes" id="UP000823941">
    <property type="component" value="Chromosome 6"/>
</dbReference>
<keyword evidence="3" id="KW-1185">Reference proteome</keyword>
<feature type="region of interest" description="Disordered" evidence="1">
    <location>
        <begin position="29"/>
        <end position="50"/>
    </location>
</feature>
<dbReference type="EMBL" id="JAHIBW010000006">
    <property type="protein sequence ID" value="KAG7309581.1"/>
    <property type="molecule type" value="Genomic_DNA"/>
</dbReference>
<sequence length="81" mass="8813">MDEGYWRGACSSLSLHDAHGSASQLCARHAPQAHAPHAAHAHARPRVQHVHHHACPVHSPFRQPTPEYCAAHAQQCCANNS</sequence>
<reference evidence="2 3" key="1">
    <citation type="submission" date="2021-06" db="EMBL/GenBank/DDBJ databases">
        <title>A haploid diamondback moth (Plutella xylostella L.) genome assembly resolves 31 chromosomes and identifies a diamide resistance mutation.</title>
        <authorList>
            <person name="Ward C.M."/>
            <person name="Perry K.D."/>
            <person name="Baker G."/>
            <person name="Powis K."/>
            <person name="Heckel D.G."/>
            <person name="Baxter S.W."/>
        </authorList>
    </citation>
    <scope>NUCLEOTIDE SEQUENCE [LARGE SCALE GENOMIC DNA]</scope>
    <source>
        <strain evidence="2 3">LV</strain>
        <tissue evidence="2">Single pupa</tissue>
    </source>
</reference>